<protein>
    <submittedName>
        <fullName evidence="1">Uncharacterized protein</fullName>
    </submittedName>
</protein>
<accession>A0A6M3INJ7</accession>
<gene>
    <name evidence="1" type="ORF">MM415B01418_0002</name>
</gene>
<name>A0A6M3INJ7_9ZZZZ</name>
<organism evidence="1">
    <name type="scientific">viral metagenome</name>
    <dbReference type="NCBI Taxonomy" id="1070528"/>
    <lineage>
        <taxon>unclassified sequences</taxon>
        <taxon>metagenomes</taxon>
        <taxon>organismal metagenomes</taxon>
    </lineage>
</organism>
<sequence>MAVRIGYNFDTWDAGTITSTTEAGDNTDGRAVNDSVGKYWRTSSDTGQWWKNNLGAATQLRGFGAFGINWTAADTIYLEAHASDSWGTPTYQTLLTVPVDSDSVALKRVVKYFDKTLQWWRVTLDNAAHPDGYFQTGRLVGFDYYETTREVNTDFRLETFDPSEVQHRPGESPLVVKSKQYAKFRRATVSFQTESDTQRKKLDAIFSKVGNSEPLILDLDTDNTPDKAMYCYLITPMSHVHQAIQTYWNTIGLVFEEKTR</sequence>
<dbReference type="AlphaFoldDB" id="A0A6M3INJ7"/>
<evidence type="ECO:0000313" key="1">
    <source>
        <dbReference type="EMBL" id="QJA58678.1"/>
    </source>
</evidence>
<dbReference type="EMBL" id="MT141335">
    <property type="protein sequence ID" value="QJA58678.1"/>
    <property type="molecule type" value="Genomic_DNA"/>
</dbReference>
<proteinExistence type="predicted"/>
<reference evidence="1" key="1">
    <citation type="submission" date="2020-03" db="EMBL/GenBank/DDBJ databases">
        <title>The deep terrestrial virosphere.</title>
        <authorList>
            <person name="Holmfeldt K."/>
            <person name="Nilsson E."/>
            <person name="Simone D."/>
            <person name="Lopez-Fernandez M."/>
            <person name="Wu X."/>
            <person name="de Brujin I."/>
            <person name="Lundin D."/>
            <person name="Andersson A."/>
            <person name="Bertilsson S."/>
            <person name="Dopson M."/>
        </authorList>
    </citation>
    <scope>NUCLEOTIDE SEQUENCE</scope>
    <source>
        <strain evidence="1">MM415B01418</strain>
    </source>
</reference>